<name>A0A858RI59_9BACT</name>
<accession>A0A858RI59</accession>
<dbReference type="InterPro" id="IPR012347">
    <property type="entry name" value="Ferritin-like"/>
</dbReference>
<proteinExistence type="predicted"/>
<dbReference type="Proteomes" id="UP000501812">
    <property type="component" value="Chromosome"/>
</dbReference>
<gene>
    <name evidence="1" type="ORF">HHL09_11635</name>
</gene>
<protein>
    <recommendedName>
        <fullName evidence="3">DUF2383 domain-containing protein</fullName>
    </recommendedName>
</protein>
<dbReference type="Gene3D" id="1.20.1260.10">
    <property type="match status" value="1"/>
</dbReference>
<organism evidence="1 2">
    <name type="scientific">Luteolibacter luteus</name>
    <dbReference type="NCBI Taxonomy" id="2728835"/>
    <lineage>
        <taxon>Bacteria</taxon>
        <taxon>Pseudomonadati</taxon>
        <taxon>Verrucomicrobiota</taxon>
        <taxon>Verrucomicrobiia</taxon>
        <taxon>Verrucomicrobiales</taxon>
        <taxon>Verrucomicrobiaceae</taxon>
        <taxon>Luteolibacter</taxon>
    </lineage>
</organism>
<dbReference type="RefSeq" id="WP_169454806.1">
    <property type="nucleotide sequence ID" value="NZ_CP051774.1"/>
</dbReference>
<dbReference type="KEGG" id="luo:HHL09_11635"/>
<evidence type="ECO:0000313" key="1">
    <source>
        <dbReference type="EMBL" id="QJE96405.1"/>
    </source>
</evidence>
<evidence type="ECO:0008006" key="3">
    <source>
        <dbReference type="Google" id="ProtNLM"/>
    </source>
</evidence>
<evidence type="ECO:0000313" key="2">
    <source>
        <dbReference type="Proteomes" id="UP000501812"/>
    </source>
</evidence>
<reference evidence="1 2" key="1">
    <citation type="submission" date="2020-04" db="EMBL/GenBank/DDBJ databases">
        <title>Luteolibacter sp. G-1-1-1 isolated from soil.</title>
        <authorList>
            <person name="Dahal R.H."/>
        </authorList>
    </citation>
    <scope>NUCLEOTIDE SEQUENCE [LARGE SCALE GENOMIC DNA]</scope>
    <source>
        <strain evidence="1 2">G-1-1-1</strain>
    </source>
</reference>
<dbReference type="AlphaFoldDB" id="A0A858RI59"/>
<dbReference type="EMBL" id="CP051774">
    <property type="protein sequence ID" value="QJE96405.1"/>
    <property type="molecule type" value="Genomic_DNA"/>
</dbReference>
<sequence length="159" mass="17893">MNELRLPTQASSVSLQTALTRTLDAVCAYQQAASISESGLLSDLCKEFASLRNAQADRIAELMAEAGDTPDFGFSREAGFQQIWMCLVNRRFPTFREGLPRECERSDRRLERVLLRLWNDPSTEEVLRHELDGLLRDVRGGLARLHQLQGPHGPVPMTV</sequence>
<keyword evidence="2" id="KW-1185">Reference proteome</keyword>